<dbReference type="RefSeq" id="WP_074882821.1">
    <property type="nucleotide sequence ID" value="NZ_FOXO01000001.1"/>
</dbReference>
<feature type="transmembrane region" description="Helical" evidence="1">
    <location>
        <begin position="139"/>
        <end position="156"/>
    </location>
</feature>
<feature type="transmembrane region" description="Helical" evidence="1">
    <location>
        <begin position="216"/>
        <end position="236"/>
    </location>
</feature>
<keyword evidence="1" id="KW-1133">Transmembrane helix</keyword>
<organism evidence="2 3">
    <name type="scientific">Butyrivibrio proteoclasticus</name>
    <dbReference type="NCBI Taxonomy" id="43305"/>
    <lineage>
        <taxon>Bacteria</taxon>
        <taxon>Bacillati</taxon>
        <taxon>Bacillota</taxon>
        <taxon>Clostridia</taxon>
        <taxon>Lachnospirales</taxon>
        <taxon>Lachnospiraceae</taxon>
        <taxon>Butyrivibrio</taxon>
    </lineage>
</organism>
<feature type="transmembrane region" description="Helical" evidence="1">
    <location>
        <begin position="308"/>
        <end position="325"/>
    </location>
</feature>
<feature type="transmembrane region" description="Helical" evidence="1">
    <location>
        <begin position="21"/>
        <end position="40"/>
    </location>
</feature>
<proteinExistence type="predicted"/>
<feature type="transmembrane region" description="Helical" evidence="1">
    <location>
        <begin position="184"/>
        <end position="210"/>
    </location>
</feature>
<sequence>MTIDGNNIFDKIIRHFVKKKLDWIAFAFFAVLSIWIRLSYAPVTDIEGGLSDYNTSLLPWVREYSQLGIVGGLAKGIGNYYIPYNLFLAIIPLTGRNPAMLIAAVSALFDYLTVFAIYKIVKLLMTRGIVSIRPQYVKVASILFSIMPVMVLNSSLWKQCDSIYTSFVLFSLYYFFRNKTNISFIFLGIAFCFKLQSIFIIPFFLIAYLLTDKISIVHFLYIPLCYFIAGIPAIVCGRNALSVYGIYFGQVSDNQSTKLISESFPGIYNIGLSSSLFNNLAILIAISVMAIVLLVVSKYYILKEFSEFEWLYLAGFSALTCVEFLPNMHDRYDYLPIMIMTIIAVFFRKEVIIPTLGLHLVSACVYGRFLFGYDIDMRVLSVAYLVFYIWISFDFIEKVLIGSRKEVLVNEKK</sequence>
<dbReference type="GO" id="GO:0016757">
    <property type="term" value="F:glycosyltransferase activity"/>
    <property type="evidence" value="ECO:0007669"/>
    <property type="project" value="UniProtKB-KW"/>
</dbReference>
<dbReference type="EMBL" id="FOXO01000001">
    <property type="protein sequence ID" value="SFP36104.1"/>
    <property type="molecule type" value="Genomic_DNA"/>
</dbReference>
<protein>
    <submittedName>
        <fullName evidence="2">Mannosyltransferase related to Gpi18</fullName>
    </submittedName>
</protein>
<dbReference type="Proteomes" id="UP000182624">
    <property type="component" value="Unassembled WGS sequence"/>
</dbReference>
<accession>A0A1I5PQ30</accession>
<keyword evidence="2" id="KW-0328">Glycosyltransferase</keyword>
<evidence type="ECO:0000313" key="3">
    <source>
        <dbReference type="Proteomes" id="UP000182624"/>
    </source>
</evidence>
<feature type="transmembrane region" description="Helical" evidence="1">
    <location>
        <begin position="377"/>
        <end position="396"/>
    </location>
</feature>
<keyword evidence="3" id="KW-1185">Reference proteome</keyword>
<evidence type="ECO:0000256" key="1">
    <source>
        <dbReference type="SAM" id="Phobius"/>
    </source>
</evidence>
<feature type="transmembrane region" description="Helical" evidence="1">
    <location>
        <begin position="280"/>
        <end position="302"/>
    </location>
</feature>
<dbReference type="OrthoDB" id="9776737at2"/>
<dbReference type="AlphaFoldDB" id="A0A1I5PQ30"/>
<name>A0A1I5PQ30_9FIRM</name>
<keyword evidence="1" id="KW-0812">Transmembrane</keyword>
<keyword evidence="1" id="KW-0472">Membrane</keyword>
<keyword evidence="2" id="KW-0808">Transferase</keyword>
<reference evidence="3" key="1">
    <citation type="submission" date="2016-10" db="EMBL/GenBank/DDBJ databases">
        <authorList>
            <person name="Varghese N."/>
            <person name="Submissions S."/>
        </authorList>
    </citation>
    <scope>NUCLEOTIDE SEQUENCE [LARGE SCALE GENOMIC DNA]</scope>
    <source>
        <strain evidence="3">P18</strain>
    </source>
</reference>
<feature type="transmembrane region" description="Helical" evidence="1">
    <location>
        <begin position="99"/>
        <end position="118"/>
    </location>
</feature>
<gene>
    <name evidence="2" type="ORF">SAMN04487928_10196</name>
</gene>
<evidence type="ECO:0000313" key="2">
    <source>
        <dbReference type="EMBL" id="SFP36104.1"/>
    </source>
</evidence>